<evidence type="ECO:0000256" key="2">
    <source>
        <dbReference type="SAM" id="Phobius"/>
    </source>
</evidence>
<evidence type="ECO:0000313" key="5">
    <source>
        <dbReference type="Proteomes" id="UP001221142"/>
    </source>
</evidence>
<keyword evidence="2" id="KW-1133">Transmembrane helix</keyword>
<dbReference type="EMBL" id="JARKIF010000025">
    <property type="protein sequence ID" value="KAJ7614841.1"/>
    <property type="molecule type" value="Genomic_DNA"/>
</dbReference>
<gene>
    <name evidence="4" type="ORF">FB45DRAFT_936177</name>
</gene>
<feature type="region of interest" description="Disordered" evidence="1">
    <location>
        <begin position="267"/>
        <end position="291"/>
    </location>
</feature>
<dbReference type="Proteomes" id="UP001221142">
    <property type="component" value="Unassembled WGS sequence"/>
</dbReference>
<feature type="transmembrane region" description="Helical" evidence="2">
    <location>
        <begin position="195"/>
        <end position="216"/>
    </location>
</feature>
<dbReference type="PANTHER" id="PTHR40465">
    <property type="entry name" value="CHROMOSOME 1, WHOLE GENOME SHOTGUN SEQUENCE"/>
    <property type="match status" value="1"/>
</dbReference>
<evidence type="ECO:0000313" key="4">
    <source>
        <dbReference type="EMBL" id="KAJ7614841.1"/>
    </source>
</evidence>
<comment type="caution">
    <text evidence="4">The sequence shown here is derived from an EMBL/GenBank/DDBJ whole genome shotgun (WGS) entry which is preliminary data.</text>
</comment>
<keyword evidence="5" id="KW-1185">Reference proteome</keyword>
<proteinExistence type="predicted"/>
<feature type="transmembrane region" description="Helical" evidence="2">
    <location>
        <begin position="86"/>
        <end position="105"/>
    </location>
</feature>
<evidence type="ECO:0000256" key="1">
    <source>
        <dbReference type="SAM" id="MobiDB-lite"/>
    </source>
</evidence>
<feature type="transmembrane region" description="Helical" evidence="2">
    <location>
        <begin position="12"/>
        <end position="33"/>
    </location>
</feature>
<dbReference type="InterPro" id="IPR045339">
    <property type="entry name" value="DUF6534"/>
</dbReference>
<keyword evidence="2" id="KW-0812">Transmembrane</keyword>
<name>A0AAD7FBZ2_9AGAR</name>
<keyword evidence="2" id="KW-0472">Membrane</keyword>
<organism evidence="4 5">
    <name type="scientific">Roridomyces roridus</name>
    <dbReference type="NCBI Taxonomy" id="1738132"/>
    <lineage>
        <taxon>Eukaryota</taxon>
        <taxon>Fungi</taxon>
        <taxon>Dikarya</taxon>
        <taxon>Basidiomycota</taxon>
        <taxon>Agaricomycotina</taxon>
        <taxon>Agaricomycetes</taxon>
        <taxon>Agaricomycetidae</taxon>
        <taxon>Agaricales</taxon>
        <taxon>Marasmiineae</taxon>
        <taxon>Mycenaceae</taxon>
        <taxon>Roridomyces</taxon>
    </lineage>
</organism>
<dbReference type="AlphaFoldDB" id="A0AAD7FBZ2"/>
<dbReference type="PANTHER" id="PTHR40465:SF1">
    <property type="entry name" value="DUF6534 DOMAIN-CONTAINING PROTEIN"/>
    <property type="match status" value="1"/>
</dbReference>
<feature type="domain" description="DUF6534" evidence="3">
    <location>
        <begin position="164"/>
        <end position="249"/>
    </location>
</feature>
<accession>A0AAD7FBZ2</accession>
<evidence type="ECO:0000259" key="3">
    <source>
        <dbReference type="Pfam" id="PF20152"/>
    </source>
</evidence>
<feature type="transmembrane region" description="Helical" evidence="2">
    <location>
        <begin position="154"/>
        <end position="174"/>
    </location>
</feature>
<reference evidence="4" key="1">
    <citation type="submission" date="2023-03" db="EMBL/GenBank/DDBJ databases">
        <title>Massive genome expansion in bonnet fungi (Mycena s.s.) driven by repeated elements and novel gene families across ecological guilds.</title>
        <authorList>
            <consortium name="Lawrence Berkeley National Laboratory"/>
            <person name="Harder C.B."/>
            <person name="Miyauchi S."/>
            <person name="Viragh M."/>
            <person name="Kuo A."/>
            <person name="Thoen E."/>
            <person name="Andreopoulos B."/>
            <person name="Lu D."/>
            <person name="Skrede I."/>
            <person name="Drula E."/>
            <person name="Henrissat B."/>
            <person name="Morin E."/>
            <person name="Kohler A."/>
            <person name="Barry K."/>
            <person name="LaButti K."/>
            <person name="Morin E."/>
            <person name="Salamov A."/>
            <person name="Lipzen A."/>
            <person name="Mereny Z."/>
            <person name="Hegedus B."/>
            <person name="Baldrian P."/>
            <person name="Stursova M."/>
            <person name="Weitz H."/>
            <person name="Taylor A."/>
            <person name="Grigoriev I.V."/>
            <person name="Nagy L.G."/>
            <person name="Martin F."/>
            <person name="Kauserud H."/>
        </authorList>
    </citation>
    <scope>NUCLEOTIDE SEQUENCE</scope>
    <source>
        <strain evidence="4">9284</strain>
    </source>
</reference>
<protein>
    <recommendedName>
        <fullName evidence="3">DUF6534 domain-containing protein</fullName>
    </recommendedName>
</protein>
<sequence length="291" mass="31535">MCSLGNRTTSALLGMFFNYALHGALTVQVYQYYCMFPHDNKSVKLIVCFVYLPELAETSMLTFTGYTTFGSGYGHSPMPTHPTATWIAQWIVTPLIPTIVQLFYTHRLYSVSGSKTLGAIVLVLSCIEFGAATVAAILQYFGSAAGSAGLKVTTMLSVSLSVCAACDILLAVAMSYHLKKGAIISTAMRNTLSRILLYTIHTGTITTLTAVVQIFLVIELPSHGYFQTGSYVSVKLYSNSLLALLNARAVTIGGRHDLTPSQKMAELSIPDSGMNPRSDAIHRTQGHTLER</sequence>
<dbReference type="Pfam" id="PF20152">
    <property type="entry name" value="DUF6534"/>
    <property type="match status" value="1"/>
</dbReference>
<feature type="transmembrane region" description="Helical" evidence="2">
    <location>
        <begin position="117"/>
        <end position="142"/>
    </location>
</feature>
<feature type="transmembrane region" description="Helical" evidence="2">
    <location>
        <begin position="45"/>
        <end position="66"/>
    </location>
</feature>